<organism evidence="1">
    <name type="scientific">Fagus sylvatica</name>
    <name type="common">Beechnut</name>
    <dbReference type="NCBI Taxonomy" id="28930"/>
    <lineage>
        <taxon>Eukaryota</taxon>
        <taxon>Viridiplantae</taxon>
        <taxon>Streptophyta</taxon>
        <taxon>Embryophyta</taxon>
        <taxon>Tracheophyta</taxon>
        <taxon>Spermatophyta</taxon>
        <taxon>Magnoliopsida</taxon>
        <taxon>eudicotyledons</taxon>
        <taxon>Gunneridae</taxon>
        <taxon>Pentapetalae</taxon>
        <taxon>rosids</taxon>
        <taxon>fabids</taxon>
        <taxon>Fagales</taxon>
        <taxon>Fagaceae</taxon>
        <taxon>Fagus</taxon>
    </lineage>
</organism>
<evidence type="ECO:0000313" key="1">
    <source>
        <dbReference type="EMBL" id="SPC76469.1"/>
    </source>
</evidence>
<protein>
    <submittedName>
        <fullName evidence="1">Uncharacterized protein</fullName>
    </submittedName>
</protein>
<dbReference type="EMBL" id="OIVN01000222">
    <property type="protein sequence ID" value="SPC76469.1"/>
    <property type="molecule type" value="Genomic_DNA"/>
</dbReference>
<sequence length="41" mass="4510">MIRIRISVCLKESDQGFVVRSRGYGVVYECGKGNLDAYGIG</sequence>
<gene>
    <name evidence="1" type="ORF">FSB_LOCUS4351</name>
</gene>
<proteinExistence type="predicted"/>
<dbReference type="AlphaFoldDB" id="A0A2N9EPE8"/>
<accession>A0A2N9EPE8</accession>
<name>A0A2N9EPE8_FAGSY</name>
<reference evidence="1" key="1">
    <citation type="submission" date="2018-02" db="EMBL/GenBank/DDBJ databases">
        <authorList>
            <person name="Cohen D.B."/>
            <person name="Kent A.D."/>
        </authorList>
    </citation>
    <scope>NUCLEOTIDE SEQUENCE</scope>
</reference>